<evidence type="ECO:0000313" key="7">
    <source>
        <dbReference type="Proteomes" id="UP000034947"/>
    </source>
</evidence>
<gene>
    <name evidence="6" type="ORF">AOCH_000713</name>
</gene>
<dbReference type="Proteomes" id="UP000034947">
    <property type="component" value="Unassembled WGS sequence"/>
</dbReference>
<keyword evidence="2 4" id="KW-1133">Transmembrane helix</keyword>
<reference evidence="6 7" key="1">
    <citation type="submission" date="2015-02" db="EMBL/GenBank/DDBJ databases">
        <title>Draft Genome Sequences of Two Closely-Related Aflatoxigenic Aspergillus Species Obtained from the Cote d'Ivoire.</title>
        <authorList>
            <person name="Moore G.G."/>
            <person name="Beltz S.B."/>
            <person name="Mack B.M."/>
        </authorList>
    </citation>
    <scope>NUCLEOTIDE SEQUENCE [LARGE SCALE GENOMIC DNA]</scope>
    <source>
        <strain evidence="6 7">SRRC1432</strain>
    </source>
</reference>
<evidence type="ECO:0000256" key="1">
    <source>
        <dbReference type="ARBA" id="ARBA00022692"/>
    </source>
</evidence>
<feature type="transmembrane region" description="Helical" evidence="4">
    <location>
        <begin position="61"/>
        <end position="83"/>
    </location>
</feature>
<comment type="caution">
    <text evidence="6">The sequence shown here is derived from an EMBL/GenBank/DDBJ whole genome shotgun (WGS) entry which is preliminary data.</text>
</comment>
<keyword evidence="7" id="KW-1185">Reference proteome</keyword>
<protein>
    <recommendedName>
        <fullName evidence="4">Copper transport protein</fullName>
    </recommendedName>
</protein>
<evidence type="ECO:0000256" key="3">
    <source>
        <dbReference type="ARBA" id="ARBA00023136"/>
    </source>
</evidence>
<dbReference type="Pfam" id="PF04145">
    <property type="entry name" value="Ctr"/>
    <property type="match status" value="1"/>
</dbReference>
<dbReference type="InterPro" id="IPR007274">
    <property type="entry name" value="Cop_transporter"/>
</dbReference>
<dbReference type="AlphaFoldDB" id="A0A0F8WUW9"/>
<feature type="region of interest" description="Disordered" evidence="5">
    <location>
        <begin position="1"/>
        <end position="28"/>
    </location>
</feature>
<dbReference type="VEuPathDB" id="FungiDB:P175DRAFT_0411976"/>
<keyword evidence="3 4" id="KW-0472">Membrane</keyword>
<organism evidence="6 7">
    <name type="scientific">Aspergillus ochraceoroseus</name>
    <dbReference type="NCBI Taxonomy" id="138278"/>
    <lineage>
        <taxon>Eukaryota</taxon>
        <taxon>Fungi</taxon>
        <taxon>Dikarya</taxon>
        <taxon>Ascomycota</taxon>
        <taxon>Pezizomycotina</taxon>
        <taxon>Eurotiomycetes</taxon>
        <taxon>Eurotiomycetidae</taxon>
        <taxon>Eurotiales</taxon>
        <taxon>Aspergillaceae</taxon>
        <taxon>Aspergillus</taxon>
        <taxon>Aspergillus subgen. Nidulantes</taxon>
    </lineage>
</organism>
<evidence type="ECO:0000313" key="6">
    <source>
        <dbReference type="EMBL" id="KKK21390.1"/>
    </source>
</evidence>
<keyword evidence="4" id="KW-0186">Copper</keyword>
<dbReference type="EMBL" id="JYKN01001227">
    <property type="protein sequence ID" value="KKK21390.1"/>
    <property type="molecule type" value="Genomic_DNA"/>
</dbReference>
<name>A0A0F8WUW9_9EURO</name>
<sequence length="205" mass="22380">MSNMTMTSTTSAASATSTSSSHDMSSMSMGGSSNSSSCSVDMLWNWNVIDTCFLSSSWHVTTQGMFAVSCIGAALLGVSLEFLRRVSKDYEESIIRQFQRYAAAQMDSEISPFVCGAPPTYITYRASPLQQIIRAVLHLAQFAVAYITMLIAMYYNGYMIISIFLGAFLGKFLFDWGQYRIVLGQTPGPAGSNMVVEEEATKCCG</sequence>
<dbReference type="PANTHER" id="PTHR12483">
    <property type="entry name" value="SOLUTE CARRIER FAMILY 31 COPPER TRANSPORTERS"/>
    <property type="match status" value="1"/>
</dbReference>
<keyword evidence="4" id="KW-0187">Copper transport</keyword>
<keyword evidence="4" id="KW-0813">Transport</keyword>
<dbReference type="GO" id="GO:0005375">
    <property type="term" value="F:copper ion transmembrane transporter activity"/>
    <property type="evidence" value="ECO:0007669"/>
    <property type="project" value="UniProtKB-UniRule"/>
</dbReference>
<keyword evidence="4" id="KW-0406">Ion transport</keyword>
<evidence type="ECO:0000256" key="2">
    <source>
        <dbReference type="ARBA" id="ARBA00022989"/>
    </source>
</evidence>
<keyword evidence="1 4" id="KW-0812">Transmembrane</keyword>
<evidence type="ECO:0000256" key="4">
    <source>
        <dbReference type="RuleBase" id="RU367022"/>
    </source>
</evidence>
<dbReference type="OrthoDB" id="161814at2759"/>
<evidence type="ECO:0000256" key="5">
    <source>
        <dbReference type="SAM" id="MobiDB-lite"/>
    </source>
</evidence>
<dbReference type="PANTHER" id="PTHR12483:SF79">
    <property type="entry name" value="COPPER TRANSPORT PROTEIN"/>
    <property type="match status" value="1"/>
</dbReference>
<proteinExistence type="inferred from homology"/>
<dbReference type="GO" id="GO:0016020">
    <property type="term" value="C:membrane"/>
    <property type="evidence" value="ECO:0007669"/>
    <property type="project" value="UniProtKB-SubCell"/>
</dbReference>
<accession>A0A0F8WUW9</accession>
<comment type="similarity">
    <text evidence="4">Belongs to the copper transporter (Ctr) (TC 1.A.56) family. SLC31A subfamily.</text>
</comment>
<comment type="subcellular location">
    <subcellularLocation>
        <location evidence="4">Membrane</location>
        <topology evidence="4">Multi-pass membrane protein</topology>
    </subcellularLocation>
</comment>